<keyword evidence="3" id="KW-1185">Reference proteome</keyword>
<evidence type="ECO:0000313" key="2">
    <source>
        <dbReference type="EnsemblProtists" id="EOD16769"/>
    </source>
</evidence>
<dbReference type="RefSeq" id="XP_005769198.1">
    <property type="nucleotide sequence ID" value="XM_005769141.1"/>
</dbReference>
<dbReference type="GeneID" id="17262917"/>
<reference evidence="3" key="1">
    <citation type="journal article" date="2013" name="Nature">
        <title>Pan genome of the phytoplankton Emiliania underpins its global distribution.</title>
        <authorList>
            <person name="Read B.A."/>
            <person name="Kegel J."/>
            <person name="Klute M.J."/>
            <person name="Kuo A."/>
            <person name="Lefebvre S.C."/>
            <person name="Maumus F."/>
            <person name="Mayer C."/>
            <person name="Miller J."/>
            <person name="Monier A."/>
            <person name="Salamov A."/>
            <person name="Young J."/>
            <person name="Aguilar M."/>
            <person name="Claverie J.M."/>
            <person name="Frickenhaus S."/>
            <person name="Gonzalez K."/>
            <person name="Herman E.K."/>
            <person name="Lin Y.C."/>
            <person name="Napier J."/>
            <person name="Ogata H."/>
            <person name="Sarno A.F."/>
            <person name="Shmutz J."/>
            <person name="Schroeder D."/>
            <person name="de Vargas C."/>
            <person name="Verret F."/>
            <person name="von Dassow P."/>
            <person name="Valentin K."/>
            <person name="Van de Peer Y."/>
            <person name="Wheeler G."/>
            <person name="Dacks J.B."/>
            <person name="Delwiche C.F."/>
            <person name="Dyhrman S.T."/>
            <person name="Glockner G."/>
            <person name="John U."/>
            <person name="Richards T."/>
            <person name="Worden A.Z."/>
            <person name="Zhang X."/>
            <person name="Grigoriev I.V."/>
            <person name="Allen A.E."/>
            <person name="Bidle K."/>
            <person name="Borodovsky M."/>
            <person name="Bowler C."/>
            <person name="Brownlee C."/>
            <person name="Cock J.M."/>
            <person name="Elias M."/>
            <person name="Gladyshev V.N."/>
            <person name="Groth M."/>
            <person name="Guda C."/>
            <person name="Hadaegh A."/>
            <person name="Iglesias-Rodriguez M.D."/>
            <person name="Jenkins J."/>
            <person name="Jones B.M."/>
            <person name="Lawson T."/>
            <person name="Leese F."/>
            <person name="Lindquist E."/>
            <person name="Lobanov A."/>
            <person name="Lomsadze A."/>
            <person name="Malik S.B."/>
            <person name="Marsh M.E."/>
            <person name="Mackinder L."/>
            <person name="Mock T."/>
            <person name="Mueller-Roeber B."/>
            <person name="Pagarete A."/>
            <person name="Parker M."/>
            <person name="Probert I."/>
            <person name="Quesneville H."/>
            <person name="Raines C."/>
            <person name="Rensing S.A."/>
            <person name="Riano-Pachon D.M."/>
            <person name="Richier S."/>
            <person name="Rokitta S."/>
            <person name="Shiraiwa Y."/>
            <person name="Soanes D.M."/>
            <person name="van der Giezen M."/>
            <person name="Wahlund T.M."/>
            <person name="Williams B."/>
            <person name="Wilson W."/>
            <person name="Wolfe G."/>
            <person name="Wurch L.L."/>
        </authorList>
    </citation>
    <scope>NUCLEOTIDE SEQUENCE</scope>
</reference>
<accession>A0A0D3IZT4</accession>
<dbReference type="HOGENOM" id="CLU_991874_0_0_1"/>
<feature type="region of interest" description="Disordered" evidence="1">
    <location>
        <begin position="130"/>
        <end position="150"/>
    </location>
</feature>
<evidence type="ECO:0000256" key="1">
    <source>
        <dbReference type="SAM" id="MobiDB-lite"/>
    </source>
</evidence>
<protein>
    <submittedName>
        <fullName evidence="2">Uncharacterized protein</fullName>
    </submittedName>
</protein>
<proteinExistence type="predicted"/>
<dbReference type="KEGG" id="ehx:EMIHUDRAFT_355975"/>
<feature type="region of interest" description="Disordered" evidence="1">
    <location>
        <begin position="198"/>
        <end position="281"/>
    </location>
</feature>
<dbReference type="EnsemblProtists" id="EOD16769">
    <property type="protein sequence ID" value="EOD16769"/>
    <property type="gene ID" value="EMIHUDRAFT_355975"/>
</dbReference>
<dbReference type="AlphaFoldDB" id="A0A0D3IZT4"/>
<dbReference type="PaxDb" id="2903-EOD16769"/>
<organism evidence="2 3">
    <name type="scientific">Emiliania huxleyi (strain CCMP1516)</name>
    <dbReference type="NCBI Taxonomy" id="280463"/>
    <lineage>
        <taxon>Eukaryota</taxon>
        <taxon>Haptista</taxon>
        <taxon>Haptophyta</taxon>
        <taxon>Prymnesiophyceae</taxon>
        <taxon>Isochrysidales</taxon>
        <taxon>Noelaerhabdaceae</taxon>
        <taxon>Emiliania</taxon>
    </lineage>
</organism>
<feature type="compositionally biased region" description="Basic and acidic residues" evidence="1">
    <location>
        <begin position="209"/>
        <end position="237"/>
    </location>
</feature>
<name>A0A0D3IZT4_EMIH1</name>
<reference evidence="2" key="2">
    <citation type="submission" date="2024-10" db="UniProtKB">
        <authorList>
            <consortium name="EnsemblProtists"/>
        </authorList>
    </citation>
    <scope>IDENTIFICATION</scope>
</reference>
<sequence length="281" mass="30223">MHLRGYLRRKCGLSSFRDSDLEIDRLTAVWRIVLFERDGFEITRANGEALADELRGRYGATHAEIELKEIRRGSVLLTLVGEPSAFERAASDAELFSLGGMGLKEPVQLLSLRAQVYATKAVHAALLGPGCEGGGGGQAEADSSAPREETEARVVVAPLPPGLADLGYTEQMEATEAAFSAWVWRGEEGYPEAVVPRATVASTSSEPRGSAEARVSTERELALERRQERSIKREHSAKASRPPSGGEQSLYIQPHRLPAPGEALAESPATAPPPSKEKGLA</sequence>
<dbReference type="Proteomes" id="UP000013827">
    <property type="component" value="Unassembled WGS sequence"/>
</dbReference>
<evidence type="ECO:0000313" key="3">
    <source>
        <dbReference type="Proteomes" id="UP000013827"/>
    </source>
</evidence>